<dbReference type="SUPFAM" id="SSF54909">
    <property type="entry name" value="Dimeric alpha+beta barrel"/>
    <property type="match status" value="1"/>
</dbReference>
<dbReference type="STRING" id="160454.RV10_GL002696"/>
<evidence type="ECO:0000256" key="1">
    <source>
        <dbReference type="ARBA" id="ARBA00007689"/>
    </source>
</evidence>
<dbReference type="EMBL" id="AJAQ01000045">
    <property type="protein sequence ID" value="EOH88403.1"/>
    <property type="molecule type" value="Genomic_DNA"/>
</dbReference>
<evidence type="ECO:0000313" key="4">
    <source>
        <dbReference type="Proteomes" id="UP000013782"/>
    </source>
</evidence>
<dbReference type="eggNOG" id="COG2350">
    <property type="taxonomic scope" value="Bacteria"/>
</dbReference>
<protein>
    <recommendedName>
        <fullName evidence="2">YCII-related domain-containing protein</fullName>
    </recommendedName>
</protein>
<dbReference type="Proteomes" id="UP000013782">
    <property type="component" value="Unassembled WGS sequence"/>
</dbReference>
<gene>
    <name evidence="3" type="ORF">UAU_04221</name>
</gene>
<sequence>MYLINVSIKEKFSNQSATERLKQHQHWFGKYFDEGKFLMVGPSKTHELSGVILAQVESREELDQILSEDVYFPNGAIYEVNEYVLSRISKDITLFEGK</sequence>
<comment type="similarity">
    <text evidence="1">Belongs to the YciI family.</text>
</comment>
<dbReference type="HOGENOM" id="CLU_110355_6_1_9"/>
<evidence type="ECO:0000259" key="2">
    <source>
        <dbReference type="Pfam" id="PF03795"/>
    </source>
</evidence>
<dbReference type="AlphaFoldDB" id="R2PZ50"/>
<dbReference type="InterPro" id="IPR011008">
    <property type="entry name" value="Dimeric_a/b-barrel"/>
</dbReference>
<dbReference type="Pfam" id="PF03795">
    <property type="entry name" value="YCII"/>
    <property type="match status" value="1"/>
</dbReference>
<comment type="caution">
    <text evidence="3">The sequence shown here is derived from an EMBL/GenBank/DDBJ whole genome shotgun (WGS) entry which is preliminary data.</text>
</comment>
<dbReference type="PATRIC" id="fig|1158607.3.peg.4198"/>
<accession>R2PZ50</accession>
<organism evidence="3 4">
    <name type="scientific">Enterococcus pallens ATCC BAA-351</name>
    <dbReference type="NCBI Taxonomy" id="1158607"/>
    <lineage>
        <taxon>Bacteria</taxon>
        <taxon>Bacillati</taxon>
        <taxon>Bacillota</taxon>
        <taxon>Bacilli</taxon>
        <taxon>Lactobacillales</taxon>
        <taxon>Enterococcaceae</taxon>
        <taxon>Enterococcus</taxon>
    </lineage>
</organism>
<dbReference type="OrthoDB" id="9814407at2"/>
<dbReference type="Gene3D" id="3.30.70.1060">
    <property type="entry name" value="Dimeric alpha+beta barrel"/>
    <property type="match status" value="1"/>
</dbReference>
<name>R2PZ50_9ENTE</name>
<dbReference type="InterPro" id="IPR005545">
    <property type="entry name" value="YCII"/>
</dbReference>
<proteinExistence type="inferred from homology"/>
<evidence type="ECO:0000313" key="3">
    <source>
        <dbReference type="EMBL" id="EOH88403.1"/>
    </source>
</evidence>
<feature type="domain" description="YCII-related" evidence="2">
    <location>
        <begin position="5"/>
        <end position="80"/>
    </location>
</feature>
<reference evidence="3 4" key="1">
    <citation type="submission" date="2013-02" db="EMBL/GenBank/DDBJ databases">
        <title>The Genome Sequence of Enterococcus pallens BAA-351.</title>
        <authorList>
            <consortium name="The Broad Institute Genome Sequencing Platform"/>
            <consortium name="The Broad Institute Genome Sequencing Center for Infectious Disease"/>
            <person name="Earl A.M."/>
            <person name="Gilmore M.S."/>
            <person name="Lebreton F."/>
            <person name="Walker B."/>
            <person name="Young S.K."/>
            <person name="Zeng Q."/>
            <person name="Gargeya S."/>
            <person name="Fitzgerald M."/>
            <person name="Haas B."/>
            <person name="Abouelleil A."/>
            <person name="Alvarado L."/>
            <person name="Arachchi H.M."/>
            <person name="Berlin A.M."/>
            <person name="Chapman S.B."/>
            <person name="Dewar J."/>
            <person name="Goldberg J."/>
            <person name="Griggs A."/>
            <person name="Gujja S."/>
            <person name="Hansen M."/>
            <person name="Howarth C."/>
            <person name="Imamovic A."/>
            <person name="Larimer J."/>
            <person name="McCowan C."/>
            <person name="Murphy C."/>
            <person name="Neiman D."/>
            <person name="Pearson M."/>
            <person name="Priest M."/>
            <person name="Roberts A."/>
            <person name="Saif S."/>
            <person name="Shea T."/>
            <person name="Sisk P."/>
            <person name="Sykes S."/>
            <person name="Wortman J."/>
            <person name="Nusbaum C."/>
            <person name="Birren B."/>
        </authorList>
    </citation>
    <scope>NUCLEOTIDE SEQUENCE [LARGE SCALE GENOMIC DNA]</scope>
    <source>
        <strain evidence="3 4">ATCC BAA-351</strain>
    </source>
</reference>
<keyword evidence="4" id="KW-1185">Reference proteome</keyword>
<dbReference type="RefSeq" id="WP_010759165.1">
    <property type="nucleotide sequence ID" value="NZ_ASWD01000003.1"/>
</dbReference>